<keyword evidence="3" id="KW-1185">Reference proteome</keyword>
<dbReference type="EMBL" id="CM015727">
    <property type="protein sequence ID" value="KAF3701176.1"/>
    <property type="molecule type" value="Genomic_DNA"/>
</dbReference>
<dbReference type="Proteomes" id="UP000503349">
    <property type="component" value="Chromosome 16"/>
</dbReference>
<organism evidence="2 3">
    <name type="scientific">Channa argus</name>
    <name type="common">Northern snakehead</name>
    <name type="synonym">Ophicephalus argus</name>
    <dbReference type="NCBI Taxonomy" id="215402"/>
    <lineage>
        <taxon>Eukaryota</taxon>
        <taxon>Metazoa</taxon>
        <taxon>Chordata</taxon>
        <taxon>Craniata</taxon>
        <taxon>Vertebrata</taxon>
        <taxon>Euteleostomi</taxon>
        <taxon>Actinopterygii</taxon>
        <taxon>Neopterygii</taxon>
        <taxon>Teleostei</taxon>
        <taxon>Neoteleostei</taxon>
        <taxon>Acanthomorphata</taxon>
        <taxon>Anabantaria</taxon>
        <taxon>Anabantiformes</taxon>
        <taxon>Channoidei</taxon>
        <taxon>Channidae</taxon>
        <taxon>Channa</taxon>
    </lineage>
</organism>
<protein>
    <submittedName>
        <fullName evidence="2">Uncharacterized protein</fullName>
    </submittedName>
</protein>
<gene>
    <name evidence="2" type="ORF">EXN66_Car016864</name>
</gene>
<feature type="region of interest" description="Disordered" evidence="1">
    <location>
        <begin position="521"/>
        <end position="554"/>
    </location>
</feature>
<dbReference type="AlphaFoldDB" id="A0A6G1QGE5"/>
<name>A0A6G1QGE5_CHAAH</name>
<evidence type="ECO:0000313" key="3">
    <source>
        <dbReference type="Proteomes" id="UP000503349"/>
    </source>
</evidence>
<feature type="compositionally biased region" description="Low complexity" evidence="1">
    <location>
        <begin position="522"/>
        <end position="554"/>
    </location>
</feature>
<reference evidence="2 3" key="1">
    <citation type="submission" date="2019-02" db="EMBL/GenBank/DDBJ databases">
        <title>Opniocepnalus argus genome.</title>
        <authorList>
            <person name="Zhou C."/>
            <person name="Xiao S."/>
        </authorList>
    </citation>
    <scope>NUCLEOTIDE SEQUENCE [LARGE SCALE GENOMIC DNA]</scope>
    <source>
        <strain evidence="2">OARG1902GOOAL</strain>
        <tissue evidence="2">Muscle</tissue>
    </source>
</reference>
<reference evidence="3" key="2">
    <citation type="submission" date="2019-02" db="EMBL/GenBank/DDBJ databases">
        <title>Opniocepnalus argus Var Kimnra genome.</title>
        <authorList>
            <person name="Zhou C."/>
            <person name="Xiao S."/>
        </authorList>
    </citation>
    <scope>NUCLEOTIDE SEQUENCE [LARGE SCALE GENOMIC DNA]</scope>
</reference>
<accession>A0A6G1QGE5</accession>
<proteinExistence type="predicted"/>
<evidence type="ECO:0000313" key="2">
    <source>
        <dbReference type="EMBL" id="KAF3701176.1"/>
    </source>
</evidence>
<evidence type="ECO:0000256" key="1">
    <source>
        <dbReference type="SAM" id="MobiDB-lite"/>
    </source>
</evidence>
<sequence length="676" mass="75487">MDRQVSQMGNTILIAPEAVLPIVNKYFERISEEQWTVLAADECDPATEATLLDMITEIVESLIVAVVRNIVAKLKKHLPGTTSQEHENAAFEDYNVNLENCISDSFASALQIPQERCESAEKLTELVEKEVSQKVNSVLSEVTDNHVGLLDSTVYSFNLTSHQMVHHAIKCLGTLLAKVFMCCAVIEVETQEPNESPEIIKSKISVPSDTMVESDMLTKWSSESQKNAEEKVDDDESLSFITNEITSEIITATVDDQHKTDSGDVAECTESLPKPQFKRGLIFNKVRDFFSSLAAPSEDKTSNTAHKSCFGQEQFEKIMTELKNTFRRKKKQDMDTDDILPVAARPSHKFIPTTISTKVMNVNFETIKLDTDTLFQNLNQTKEYAPHNRGAQRILMVTGEIKKFSKDLTDKTYNHLIANEVFEFPIASAGSRTLSSKHRKDGASHEVLYTKTEEVVETFMQKVLVWMDKESSDKTSYSKELSCALGDIEDVIRNMLPPPEEDSAAYQIKIHVDNQTLKMLASPDSSESSRSESCCSVSTPESYSSSEGSSASCLEKTGKGLPSVSFNSSMNLTENLVTTLLMRIILEVSQKSPVQSADINAIITRLSDKVQEEVNIHDSVVRKIQNKMKKVNEAVVEDLTKEFGSSKKLLKAAMASNDMYFDDAVVKYLKIHLNDV</sequence>